<evidence type="ECO:0000313" key="1">
    <source>
        <dbReference type="EMBL" id="KAF4108223.1"/>
    </source>
</evidence>
<reference evidence="1 2" key="1">
    <citation type="submission" date="2020-04" db="EMBL/GenBank/DDBJ databases">
        <title>Chromosome-level genome assembly of a cyprinid fish Onychostoma macrolepis by integration of Nanopore Sequencing, Bionano and Hi-C technology.</title>
        <authorList>
            <person name="Wang D."/>
        </authorList>
    </citation>
    <scope>NUCLEOTIDE SEQUENCE [LARGE SCALE GENOMIC DNA]</scope>
    <source>
        <strain evidence="1">SWU-2019</strain>
        <tissue evidence="1">Muscle</tissue>
    </source>
</reference>
<accession>A0A7J6CP19</accession>
<evidence type="ECO:0000313" key="2">
    <source>
        <dbReference type="Proteomes" id="UP000579812"/>
    </source>
</evidence>
<proteinExistence type="predicted"/>
<dbReference type="Proteomes" id="UP000579812">
    <property type="component" value="Unassembled WGS sequence"/>
</dbReference>
<gene>
    <name evidence="1" type="ORF">G5714_010982</name>
</gene>
<organism evidence="1 2">
    <name type="scientific">Onychostoma macrolepis</name>
    <dbReference type="NCBI Taxonomy" id="369639"/>
    <lineage>
        <taxon>Eukaryota</taxon>
        <taxon>Metazoa</taxon>
        <taxon>Chordata</taxon>
        <taxon>Craniata</taxon>
        <taxon>Vertebrata</taxon>
        <taxon>Euteleostomi</taxon>
        <taxon>Actinopterygii</taxon>
        <taxon>Neopterygii</taxon>
        <taxon>Teleostei</taxon>
        <taxon>Ostariophysi</taxon>
        <taxon>Cypriniformes</taxon>
        <taxon>Cyprinidae</taxon>
        <taxon>Acrossocheilinae</taxon>
        <taxon>Onychostoma</taxon>
    </lineage>
</organism>
<sequence>MLTVLASAWNKRKSENLAKSLSQRYVKTTERLKVERESFASLQAELNVSDDNIQQWVSDVQQWAAVSRAKDDAGLEGKIRGLCQHKAEKKQSVPSDR</sequence>
<protein>
    <submittedName>
        <fullName evidence="1">Uncharacterized protein</fullName>
    </submittedName>
</protein>
<dbReference type="EMBL" id="JAAMOB010000010">
    <property type="protein sequence ID" value="KAF4108223.1"/>
    <property type="molecule type" value="Genomic_DNA"/>
</dbReference>
<keyword evidence="2" id="KW-1185">Reference proteome</keyword>
<dbReference type="AlphaFoldDB" id="A0A7J6CP19"/>
<name>A0A7J6CP19_9TELE</name>
<comment type="caution">
    <text evidence="1">The sequence shown here is derived from an EMBL/GenBank/DDBJ whole genome shotgun (WGS) entry which is preliminary data.</text>
</comment>